<feature type="active site" description="Tele-AMP-histidine intermediate" evidence="1">
    <location>
        <position position="100"/>
    </location>
</feature>
<dbReference type="EMBL" id="LPVJ01000037">
    <property type="protein sequence ID" value="KUO95731.1"/>
    <property type="molecule type" value="Genomic_DNA"/>
</dbReference>
<evidence type="ECO:0000259" key="4">
    <source>
        <dbReference type="PROSITE" id="PS51084"/>
    </source>
</evidence>
<dbReference type="SUPFAM" id="SSF54197">
    <property type="entry name" value="HIT-like"/>
    <property type="match status" value="1"/>
</dbReference>
<accession>A0A117SXQ5</accession>
<dbReference type="Pfam" id="PF01230">
    <property type="entry name" value="HIT"/>
    <property type="match status" value="1"/>
</dbReference>
<dbReference type="PROSITE" id="PS51084">
    <property type="entry name" value="HIT_2"/>
    <property type="match status" value="1"/>
</dbReference>
<dbReference type="Gene3D" id="3.30.428.10">
    <property type="entry name" value="HIT-like"/>
    <property type="match status" value="1"/>
</dbReference>
<dbReference type="CDD" id="cd01276">
    <property type="entry name" value="PKCI_related"/>
    <property type="match status" value="1"/>
</dbReference>
<organism evidence="5 6">
    <name type="scientific">Ferroacidibacillus organovorans</name>
    <dbReference type="NCBI Taxonomy" id="1765683"/>
    <lineage>
        <taxon>Bacteria</taxon>
        <taxon>Bacillati</taxon>
        <taxon>Bacillota</taxon>
        <taxon>Bacilli</taxon>
        <taxon>Bacillales</taxon>
        <taxon>Alicyclobacillaceae</taxon>
        <taxon>Ferroacidibacillus</taxon>
    </lineage>
</organism>
<comment type="caution">
    <text evidence="5">The sequence shown here is derived from an EMBL/GenBank/DDBJ whole genome shotgun (WGS) entry which is preliminary data.</text>
</comment>
<dbReference type="InterPro" id="IPR036265">
    <property type="entry name" value="HIT-like_sf"/>
</dbReference>
<feature type="short sequence motif" description="Histidine triad motif" evidence="2 3">
    <location>
        <begin position="98"/>
        <end position="102"/>
    </location>
</feature>
<dbReference type="PRINTS" id="PR00332">
    <property type="entry name" value="HISTRIAD"/>
</dbReference>
<dbReference type="OrthoDB" id="9784774at2"/>
<evidence type="ECO:0000313" key="5">
    <source>
        <dbReference type="EMBL" id="KUO95731.1"/>
    </source>
</evidence>
<evidence type="ECO:0000256" key="2">
    <source>
        <dbReference type="PIRSR" id="PIRSR601310-3"/>
    </source>
</evidence>
<evidence type="ECO:0000256" key="1">
    <source>
        <dbReference type="PIRSR" id="PIRSR601310-1"/>
    </source>
</evidence>
<protein>
    <submittedName>
        <fullName evidence="5">Histidine triad nucleotide-binding protein</fullName>
    </submittedName>
</protein>
<evidence type="ECO:0000313" key="6">
    <source>
        <dbReference type="Proteomes" id="UP000053557"/>
    </source>
</evidence>
<feature type="domain" description="HIT" evidence="4">
    <location>
        <begin position="5"/>
        <end position="114"/>
    </location>
</feature>
<dbReference type="InterPro" id="IPR001310">
    <property type="entry name" value="Histidine_triad_HIT"/>
</dbReference>
<dbReference type="Proteomes" id="UP000053557">
    <property type="component" value="Unassembled WGS sequence"/>
</dbReference>
<proteinExistence type="predicted"/>
<dbReference type="InterPro" id="IPR011146">
    <property type="entry name" value="HIT-like"/>
</dbReference>
<reference evidence="5 6" key="1">
    <citation type="submission" date="2015-12" db="EMBL/GenBank/DDBJ databases">
        <title>Draft genome sequence of Acidibacillus ferrooxidans ITV001, isolated from a chalcopyrite acid mine drainage site in Brazil.</title>
        <authorList>
            <person name="Dall'Agnol H."/>
            <person name="Nancucheo I."/>
            <person name="Johnson B."/>
            <person name="Oliveira R."/>
            <person name="Leite L."/>
            <person name="Pylro V."/>
            <person name="Nunes G.L."/>
            <person name="Tzotzos G."/>
            <person name="Fernandes G.R."/>
            <person name="Dutra J."/>
            <person name="Orellana S.C."/>
            <person name="Oliveira G."/>
        </authorList>
    </citation>
    <scope>NUCLEOTIDE SEQUENCE [LARGE SCALE GENOMIC DNA]</scope>
    <source>
        <strain evidence="6">ITV01</strain>
    </source>
</reference>
<dbReference type="AlphaFoldDB" id="A0A117SXQ5"/>
<name>A0A117SXQ5_9BACL</name>
<dbReference type="RefSeq" id="WP_067716103.1">
    <property type="nucleotide sequence ID" value="NZ_LPVJ01000037.1"/>
</dbReference>
<dbReference type="PANTHER" id="PTHR23089">
    <property type="entry name" value="HISTIDINE TRIAD HIT PROTEIN"/>
    <property type="match status" value="1"/>
</dbReference>
<keyword evidence="6" id="KW-1185">Reference proteome</keyword>
<gene>
    <name evidence="5" type="ORF">ATW55_05200</name>
</gene>
<sequence>MESCVFCKIVRRELPSTILYENEHVMAFEDIAKMAPTHVLIIPKTHLQSVVELDSADGTLLTALQEAVVAVAKITGVYETGFRVITNVGEEAGQTVFHLHYHILGGRKLEVLLG</sequence>
<evidence type="ECO:0000256" key="3">
    <source>
        <dbReference type="PROSITE-ProRule" id="PRU00464"/>
    </source>
</evidence>
<dbReference type="GO" id="GO:0003824">
    <property type="term" value="F:catalytic activity"/>
    <property type="evidence" value="ECO:0007669"/>
    <property type="project" value="InterPro"/>
</dbReference>